<reference evidence="1" key="1">
    <citation type="journal article" date="2017" name="Gigascience">
        <title>The genome draft of coconut (Cocos nucifera).</title>
        <authorList>
            <person name="Xiao Y."/>
            <person name="Xu P."/>
            <person name="Fan H."/>
            <person name="Baudouin L."/>
            <person name="Xia W."/>
            <person name="Bocs S."/>
            <person name="Xu J."/>
            <person name="Li Q."/>
            <person name="Guo A."/>
            <person name="Zhou L."/>
            <person name="Li J."/>
            <person name="Wu Y."/>
            <person name="Ma Z."/>
            <person name="Armero A."/>
            <person name="Issali A.E."/>
            <person name="Liu N."/>
            <person name="Peng M."/>
            <person name="Yang Y."/>
        </authorList>
    </citation>
    <scope>NUCLEOTIDE SEQUENCE</scope>
    <source>
        <tissue evidence="1">Spear leaf of Hainan Tall coconut</tissue>
    </source>
</reference>
<dbReference type="AlphaFoldDB" id="A0A8K0N0P3"/>
<name>A0A8K0N0P3_COCNU</name>
<reference evidence="1" key="2">
    <citation type="submission" date="2019-07" db="EMBL/GenBank/DDBJ databases">
        <authorList>
            <person name="Yang Y."/>
            <person name="Bocs S."/>
            <person name="Baudouin L."/>
        </authorList>
    </citation>
    <scope>NUCLEOTIDE SEQUENCE</scope>
    <source>
        <tissue evidence="1">Spear leaf of Hainan Tall coconut</tissue>
    </source>
</reference>
<dbReference type="EMBL" id="CM017875">
    <property type="protein sequence ID" value="KAG1338449.1"/>
    <property type="molecule type" value="Genomic_DNA"/>
</dbReference>
<protein>
    <submittedName>
        <fullName evidence="1">Putative E3 ubiquitin-protein ligase Topors</fullName>
    </submittedName>
</protein>
<organism evidence="1 2">
    <name type="scientific">Cocos nucifera</name>
    <name type="common">Coconut palm</name>
    <dbReference type="NCBI Taxonomy" id="13894"/>
    <lineage>
        <taxon>Eukaryota</taxon>
        <taxon>Viridiplantae</taxon>
        <taxon>Streptophyta</taxon>
        <taxon>Embryophyta</taxon>
        <taxon>Tracheophyta</taxon>
        <taxon>Spermatophyta</taxon>
        <taxon>Magnoliopsida</taxon>
        <taxon>Liliopsida</taxon>
        <taxon>Arecaceae</taxon>
        <taxon>Arecoideae</taxon>
        <taxon>Cocoseae</taxon>
        <taxon>Attaleinae</taxon>
        <taxon>Cocos</taxon>
    </lineage>
</organism>
<gene>
    <name evidence="1" type="ORF">COCNU_04G007550</name>
</gene>
<comment type="caution">
    <text evidence="1">The sequence shown here is derived from an EMBL/GenBank/DDBJ whole genome shotgun (WGS) entry which is preliminary data.</text>
</comment>
<accession>A0A8K0N0P3</accession>
<proteinExistence type="predicted"/>
<sequence>MPEQKREEFRILLSDAARPFLLGYTQRFFDELELFLASGLNVEAYDKVCKQRLGMMSGGTREHNEEFCDEALQNRYLHFLDEDGERTD</sequence>
<dbReference type="Proteomes" id="UP000797356">
    <property type="component" value="Chromosome 4"/>
</dbReference>
<dbReference type="PANTHER" id="PTHR47692">
    <property type="entry name" value="RING/U-BOX SUPERFAMILY PROTEIN"/>
    <property type="match status" value="1"/>
</dbReference>
<dbReference type="OrthoDB" id="21204at2759"/>
<evidence type="ECO:0000313" key="1">
    <source>
        <dbReference type="EMBL" id="KAG1338449.1"/>
    </source>
</evidence>
<evidence type="ECO:0000313" key="2">
    <source>
        <dbReference type="Proteomes" id="UP000797356"/>
    </source>
</evidence>
<keyword evidence="2" id="KW-1185">Reference proteome</keyword>
<dbReference type="PANTHER" id="PTHR47692:SF2">
    <property type="entry name" value="ZINC FINGER RING-TYPE DOMAIN CONTAINING PROTEIN"/>
    <property type="match status" value="1"/>
</dbReference>